<feature type="transmembrane region" description="Helical" evidence="2">
    <location>
        <begin position="90"/>
        <end position="115"/>
    </location>
</feature>
<name>A0A1I0B4K3_9ACTN</name>
<accession>A0A1I0B4K3</accession>
<feature type="region of interest" description="Disordered" evidence="1">
    <location>
        <begin position="1"/>
        <end position="25"/>
    </location>
</feature>
<dbReference type="EMBL" id="FOIE01000002">
    <property type="protein sequence ID" value="SET01801.1"/>
    <property type="molecule type" value="Genomic_DNA"/>
</dbReference>
<keyword evidence="4" id="KW-1185">Reference proteome</keyword>
<feature type="transmembrane region" description="Helical" evidence="2">
    <location>
        <begin position="30"/>
        <end position="51"/>
    </location>
</feature>
<keyword evidence="2" id="KW-0472">Membrane</keyword>
<reference evidence="4" key="1">
    <citation type="submission" date="2016-10" db="EMBL/GenBank/DDBJ databases">
        <authorList>
            <person name="Varghese N."/>
            <person name="Submissions S."/>
        </authorList>
    </citation>
    <scope>NUCLEOTIDE SEQUENCE [LARGE SCALE GENOMIC DNA]</scope>
    <source>
        <strain evidence="4">DSM 44209</strain>
    </source>
</reference>
<dbReference type="AlphaFoldDB" id="A0A1I0B4K3"/>
<gene>
    <name evidence="3" type="ORF">SAMN04488546_1111</name>
</gene>
<feature type="transmembrane region" description="Helical" evidence="2">
    <location>
        <begin position="127"/>
        <end position="144"/>
    </location>
</feature>
<dbReference type="RefSeq" id="WP_091440403.1">
    <property type="nucleotide sequence ID" value="NZ_FOIE01000002.1"/>
</dbReference>
<keyword evidence="2" id="KW-1133">Transmembrane helix</keyword>
<evidence type="ECO:0000313" key="3">
    <source>
        <dbReference type="EMBL" id="SET01801.1"/>
    </source>
</evidence>
<sequence>MHPFSPHPSPSGAPRPSTSSRSGSPATARLGGALGILGALVLATVALVGHALDGDDGDFGDPFVTAIALAAALHLAGAGWLLCRRGWWPLVLSAVPSVLVLGGLVAIAVLAFLAGHGTDGLDVLRSLGPWLAISPVAAGLALTPSSRRWVAAGRAVRAGGPPHQVPAA</sequence>
<evidence type="ECO:0000256" key="2">
    <source>
        <dbReference type="SAM" id="Phobius"/>
    </source>
</evidence>
<feature type="transmembrane region" description="Helical" evidence="2">
    <location>
        <begin position="63"/>
        <end position="83"/>
    </location>
</feature>
<dbReference type="Proteomes" id="UP000198507">
    <property type="component" value="Unassembled WGS sequence"/>
</dbReference>
<organism evidence="3 4">
    <name type="scientific">Geodermatophilus poikilotrophus</name>
    <dbReference type="NCBI Taxonomy" id="1333667"/>
    <lineage>
        <taxon>Bacteria</taxon>
        <taxon>Bacillati</taxon>
        <taxon>Actinomycetota</taxon>
        <taxon>Actinomycetes</taxon>
        <taxon>Geodermatophilales</taxon>
        <taxon>Geodermatophilaceae</taxon>
        <taxon>Geodermatophilus</taxon>
    </lineage>
</organism>
<keyword evidence="2" id="KW-0812">Transmembrane</keyword>
<feature type="compositionally biased region" description="Low complexity" evidence="1">
    <location>
        <begin position="14"/>
        <end position="25"/>
    </location>
</feature>
<dbReference type="OrthoDB" id="9984606at2"/>
<feature type="compositionally biased region" description="Pro residues" evidence="1">
    <location>
        <begin position="1"/>
        <end position="13"/>
    </location>
</feature>
<proteinExistence type="predicted"/>
<evidence type="ECO:0000313" key="4">
    <source>
        <dbReference type="Proteomes" id="UP000198507"/>
    </source>
</evidence>
<evidence type="ECO:0000256" key="1">
    <source>
        <dbReference type="SAM" id="MobiDB-lite"/>
    </source>
</evidence>
<protein>
    <submittedName>
        <fullName evidence="3">Uncharacterized protein</fullName>
    </submittedName>
</protein>